<protein>
    <submittedName>
        <fullName evidence="1">YhcH/YjgK/YiaL family protein</fullName>
    </submittedName>
</protein>
<dbReference type="Gene3D" id="2.60.120.370">
    <property type="entry name" value="YhcH/YjgK/YiaL"/>
    <property type="match status" value="1"/>
</dbReference>
<dbReference type="InterPro" id="IPR037012">
    <property type="entry name" value="NanQ/TabA/YiaL_sf"/>
</dbReference>
<comment type="caution">
    <text evidence="1">The sequence shown here is derived from an EMBL/GenBank/DDBJ whole genome shotgun (WGS) entry which is preliminary data.</text>
</comment>
<dbReference type="RefSeq" id="WP_311594108.1">
    <property type="nucleotide sequence ID" value="NZ_JAVRHV010000007.1"/>
</dbReference>
<dbReference type="NCBIfam" id="TIGR00022">
    <property type="entry name" value="YhcH/YjgK/YiaL family protein"/>
    <property type="match status" value="1"/>
</dbReference>
<dbReference type="PANTHER" id="PTHR34986:SF1">
    <property type="entry name" value="PROTEIN YIAL"/>
    <property type="match status" value="1"/>
</dbReference>
<dbReference type="Pfam" id="PF04074">
    <property type="entry name" value="DUF386"/>
    <property type="match status" value="1"/>
</dbReference>
<gene>
    <name evidence="1" type="ORF">RM519_12250</name>
</gene>
<organism evidence="1 2">
    <name type="scientific">Urechidicola vernalis</name>
    <dbReference type="NCBI Taxonomy" id="3075600"/>
    <lineage>
        <taxon>Bacteria</taxon>
        <taxon>Pseudomonadati</taxon>
        <taxon>Bacteroidota</taxon>
        <taxon>Flavobacteriia</taxon>
        <taxon>Flavobacteriales</taxon>
        <taxon>Flavobacteriaceae</taxon>
        <taxon>Urechidicola</taxon>
    </lineage>
</organism>
<dbReference type="EMBL" id="JAVRHV010000007">
    <property type="protein sequence ID" value="MDT0554024.1"/>
    <property type="molecule type" value="Genomic_DNA"/>
</dbReference>
<evidence type="ECO:0000313" key="2">
    <source>
        <dbReference type="Proteomes" id="UP001252186"/>
    </source>
</evidence>
<name>A0ABU2Y8N2_9FLAO</name>
<sequence length="152" mass="17324">MIIDKLENIDLYKSISNNLTGALEFLKIMDLSSLALGKTIVDLNEETVFAIVSDYETKEIDESIRLEAHRKYIDIQLVLSGSEEIGFVSKFDQIASKPYDSENDYELFHEEFKTVILKAGLFCILFPDDLHAPGLIHEKSETVRKIVIKVKI</sequence>
<dbReference type="SUPFAM" id="SSF51197">
    <property type="entry name" value="Clavaminate synthase-like"/>
    <property type="match status" value="1"/>
</dbReference>
<accession>A0ABU2Y8N2</accession>
<dbReference type="PANTHER" id="PTHR34986">
    <property type="entry name" value="EVOLVED BETA-GALACTOSIDASE SUBUNIT BETA"/>
    <property type="match status" value="1"/>
</dbReference>
<evidence type="ECO:0000313" key="1">
    <source>
        <dbReference type="EMBL" id="MDT0554024.1"/>
    </source>
</evidence>
<keyword evidence="2" id="KW-1185">Reference proteome</keyword>
<dbReference type="InterPro" id="IPR004375">
    <property type="entry name" value="NanQ/TabA/YiaL"/>
</dbReference>
<proteinExistence type="predicted"/>
<reference evidence="1 2" key="1">
    <citation type="submission" date="2023-09" db="EMBL/GenBank/DDBJ databases">
        <authorList>
            <person name="Rey-Velasco X."/>
        </authorList>
    </citation>
    <scope>NUCLEOTIDE SEQUENCE [LARGE SCALE GENOMIC DNA]</scope>
    <source>
        <strain evidence="1 2">P050</strain>
    </source>
</reference>
<dbReference type="Proteomes" id="UP001252186">
    <property type="component" value="Unassembled WGS sequence"/>
</dbReference>